<evidence type="ECO:0000256" key="2">
    <source>
        <dbReference type="ARBA" id="ARBA00007138"/>
    </source>
</evidence>
<keyword evidence="4" id="KW-0472">Membrane</keyword>
<dbReference type="GO" id="GO:0009279">
    <property type="term" value="C:cell outer membrane"/>
    <property type="evidence" value="ECO:0007669"/>
    <property type="project" value="UniProtKB-SubCell"/>
</dbReference>
<dbReference type="Gene3D" id="2.40.128.10">
    <property type="match status" value="1"/>
</dbReference>
<keyword evidence="6" id="KW-0998">Cell outer membrane</keyword>
<evidence type="ECO:0000256" key="5">
    <source>
        <dbReference type="ARBA" id="ARBA00023139"/>
    </source>
</evidence>
<comment type="similarity">
    <text evidence="2">Belongs to the rhizobiaceae omp19 lipoprotein family.</text>
</comment>
<evidence type="ECO:0000313" key="10">
    <source>
        <dbReference type="EMBL" id="MXN66772.1"/>
    </source>
</evidence>
<feature type="region of interest" description="Disordered" evidence="8">
    <location>
        <begin position="28"/>
        <end position="56"/>
    </location>
</feature>
<dbReference type="PROSITE" id="PS51257">
    <property type="entry name" value="PROKAR_LIPOPROTEIN"/>
    <property type="match status" value="1"/>
</dbReference>
<evidence type="ECO:0000256" key="4">
    <source>
        <dbReference type="ARBA" id="ARBA00023136"/>
    </source>
</evidence>
<dbReference type="SUPFAM" id="SSF50882">
    <property type="entry name" value="beta-Barrel protease inhibitors"/>
    <property type="match status" value="1"/>
</dbReference>
<dbReference type="RefSeq" id="WP_160777009.1">
    <property type="nucleotide sequence ID" value="NZ_WUMV01000008.1"/>
</dbReference>
<dbReference type="EMBL" id="WUMV01000008">
    <property type="protein sequence ID" value="MXN66772.1"/>
    <property type="molecule type" value="Genomic_DNA"/>
</dbReference>
<keyword evidence="5" id="KW-0564">Palmitate</keyword>
<evidence type="ECO:0000256" key="1">
    <source>
        <dbReference type="ARBA" id="ARBA00004459"/>
    </source>
</evidence>
<evidence type="ECO:0000256" key="6">
    <source>
        <dbReference type="ARBA" id="ARBA00023237"/>
    </source>
</evidence>
<accession>A0A7X3LXA1</accession>
<keyword evidence="3" id="KW-0732">Signal</keyword>
<name>A0A7X3LXA1_9HYPH</name>
<proteinExistence type="inferred from homology"/>
<evidence type="ECO:0000256" key="8">
    <source>
        <dbReference type="SAM" id="MobiDB-lite"/>
    </source>
</evidence>
<evidence type="ECO:0000256" key="3">
    <source>
        <dbReference type="ARBA" id="ARBA00022729"/>
    </source>
</evidence>
<sequence>MNRPVSIVLIVGLAVAVAGCQRLGLGGSSSSPLPATPTPPVDSQPLTPLDGVQTSDGTIEQQPLDAVDGAGEQVAAAPFEPPAEAKEIGRSDLLGGWTMQSVADRCQLFMTLTTWSGGYRANTRGCGSPDLQGISAWDLTGKQVVLKNDAGATVANLYSAGGTQFSGQTSTGQPITVFR</sequence>
<dbReference type="InterPro" id="IPR016085">
    <property type="entry name" value="Protease_inh_B-barrel_dom"/>
</dbReference>
<dbReference type="InterPro" id="IPR021140">
    <property type="entry name" value="Inh/Omp19"/>
</dbReference>
<dbReference type="AlphaFoldDB" id="A0A7X3LXA1"/>
<keyword evidence="11" id="KW-1185">Reference proteome</keyword>
<comment type="caution">
    <text evidence="10">The sequence shown here is derived from an EMBL/GenBank/DDBJ whole genome shotgun (WGS) entry which is preliminary data.</text>
</comment>
<organism evidence="10 11">
    <name type="scientific">Stappia sediminis</name>
    <dbReference type="NCBI Taxonomy" id="2692190"/>
    <lineage>
        <taxon>Bacteria</taxon>
        <taxon>Pseudomonadati</taxon>
        <taxon>Pseudomonadota</taxon>
        <taxon>Alphaproteobacteria</taxon>
        <taxon>Hyphomicrobiales</taxon>
        <taxon>Stappiaceae</taxon>
        <taxon>Stappia</taxon>
    </lineage>
</organism>
<comment type="subcellular location">
    <subcellularLocation>
        <location evidence="1">Cell outer membrane</location>
        <topology evidence="1">Lipid-anchor</topology>
    </subcellularLocation>
</comment>
<keyword evidence="7" id="KW-0449">Lipoprotein</keyword>
<gene>
    <name evidence="10" type="ORF">GR183_17805</name>
</gene>
<evidence type="ECO:0000259" key="9">
    <source>
        <dbReference type="Pfam" id="PF02974"/>
    </source>
</evidence>
<dbReference type="Pfam" id="PF02974">
    <property type="entry name" value="Inh"/>
    <property type="match status" value="1"/>
</dbReference>
<dbReference type="GO" id="GO:0004866">
    <property type="term" value="F:endopeptidase inhibitor activity"/>
    <property type="evidence" value="ECO:0007669"/>
    <property type="project" value="InterPro"/>
</dbReference>
<dbReference type="Proteomes" id="UP000433101">
    <property type="component" value="Unassembled WGS sequence"/>
</dbReference>
<dbReference type="InterPro" id="IPR010571">
    <property type="entry name" value="OM_lipoprot_Omp19_bac"/>
</dbReference>
<evidence type="ECO:0000313" key="11">
    <source>
        <dbReference type="Proteomes" id="UP000433101"/>
    </source>
</evidence>
<protein>
    <submittedName>
        <fullName evidence="10">AprI/Inh family metalloprotease inhibitor</fullName>
    </submittedName>
</protein>
<evidence type="ECO:0000256" key="7">
    <source>
        <dbReference type="ARBA" id="ARBA00023288"/>
    </source>
</evidence>
<feature type="domain" description="Alkaline proteinase inhibitor/ Outer membrane lipoprotein Omp19" evidence="9">
    <location>
        <begin position="89"/>
        <end position="177"/>
    </location>
</feature>
<reference evidence="10 11" key="1">
    <citation type="submission" date="2019-12" db="EMBL/GenBank/DDBJ databases">
        <authorList>
            <person name="Li M."/>
        </authorList>
    </citation>
    <scope>NUCLEOTIDE SEQUENCE [LARGE SCALE GENOMIC DNA]</scope>
    <source>
        <strain evidence="10 11">GBMRC 2046</strain>
    </source>
</reference>
<dbReference type="PIRSF" id="PIRSF034005">
    <property type="entry name" value="OM_lipoprot_Omp19_bac"/>
    <property type="match status" value="1"/>
</dbReference>